<proteinExistence type="predicted"/>
<keyword evidence="3" id="KW-1185">Reference proteome</keyword>
<dbReference type="PANTHER" id="PTHR45947">
    <property type="entry name" value="SULFOQUINOVOSYL TRANSFERASE SQD2"/>
    <property type="match status" value="1"/>
</dbReference>
<dbReference type="EMBL" id="WEHW01000100">
    <property type="protein sequence ID" value="KAB7649319.1"/>
    <property type="molecule type" value="Genomic_DNA"/>
</dbReference>
<gene>
    <name evidence="2" type="ORF">GBM96_11565</name>
</gene>
<evidence type="ECO:0000259" key="1">
    <source>
        <dbReference type="Pfam" id="PF00534"/>
    </source>
</evidence>
<dbReference type="AlphaFoldDB" id="A0AAI9WLY8"/>
<evidence type="ECO:0000313" key="2">
    <source>
        <dbReference type="EMBL" id="KAB7649319.1"/>
    </source>
</evidence>
<dbReference type="InterPro" id="IPR050194">
    <property type="entry name" value="Glycosyltransferase_grp1"/>
</dbReference>
<comment type="caution">
    <text evidence="2">The sequence shown here is derived from an EMBL/GenBank/DDBJ whole genome shotgun (WGS) entry which is preliminary data.</text>
</comment>
<dbReference type="InterPro" id="IPR001296">
    <property type="entry name" value="Glyco_trans_1"/>
</dbReference>
<name>A0AAI9WLY8_9BURK</name>
<dbReference type="Gene3D" id="3.40.50.2000">
    <property type="entry name" value="Glycogen Phosphorylase B"/>
    <property type="match status" value="1"/>
</dbReference>
<dbReference type="SUPFAM" id="SSF53756">
    <property type="entry name" value="UDP-Glycosyltransferase/glycogen phosphorylase"/>
    <property type="match status" value="1"/>
</dbReference>
<accession>A0AAI9WLY8</accession>
<sequence>MTSTRPARILFACPQTLFDVSNGASMQCYSMMQELARRGLQVASIGGGIFDNPSGVARIPNLAEQIAENEGKKLLVNKDYSAGGEIPMTHWFFTGFHSTAWSEMTYDESNAFLNEYTQILRTFKPDLVIGYGCDPLCRSMWMEARLFGIPTVYVVCNGNHHHYRFPLHDLVITDSKSTAKLYKDADGLTVHPVGNFINPELVVAKTCNPQTVTFINPAFAKGVAVVARLILMANKERPDIPFMIVETRQKFADALRALKKPGGETGSAFSNQTFHNIVIRESTFNVSEIYATTKVLLAPSLWYESWGRVATEATMNGIPVLGSKSGGLPEAIGEGGITLDAPESVGGVDESEKWLTLPTEEECRPWADALYELFDHAEEWKARCTASAEKNSLKARGDHLMELLEPLLQKRAGDGDFPRMGSIYYDGDPKDWETTSKAAATVK</sequence>
<evidence type="ECO:0000313" key="3">
    <source>
        <dbReference type="Proteomes" id="UP000469462"/>
    </source>
</evidence>
<dbReference type="PANTHER" id="PTHR45947:SF3">
    <property type="entry name" value="SULFOQUINOVOSYL TRANSFERASE SQD2"/>
    <property type="match status" value="1"/>
</dbReference>
<organism evidence="2 3">
    <name type="scientific">Sutterella seckii</name>
    <dbReference type="NCBI Taxonomy" id="1944635"/>
    <lineage>
        <taxon>Bacteria</taxon>
        <taxon>Pseudomonadati</taxon>
        <taxon>Pseudomonadota</taxon>
        <taxon>Betaproteobacteria</taxon>
        <taxon>Burkholderiales</taxon>
        <taxon>Sutterellaceae</taxon>
        <taxon>Sutterella</taxon>
    </lineage>
</organism>
<feature type="domain" description="Glycosyl transferase family 1" evidence="1">
    <location>
        <begin position="281"/>
        <end position="339"/>
    </location>
</feature>
<dbReference type="Proteomes" id="UP000469462">
    <property type="component" value="Unassembled WGS sequence"/>
</dbReference>
<reference evidence="2 3" key="1">
    <citation type="submission" date="2019-10" db="EMBL/GenBank/DDBJ databases">
        <title>Genome diversity of Sutterella seckii.</title>
        <authorList>
            <person name="Chaplin A.V."/>
            <person name="Sokolova S.R."/>
            <person name="Mosin K.A."/>
            <person name="Ivanova E.L."/>
            <person name="Kochetkova T.O."/>
            <person name="Goltsov A.Y."/>
            <person name="Trofimov D.Y."/>
            <person name="Efimov B.A."/>
        </authorList>
    </citation>
    <scope>NUCLEOTIDE SEQUENCE [LARGE SCALE GENOMIC DNA]</scope>
    <source>
        <strain evidence="2 3">ASD3426</strain>
    </source>
</reference>
<dbReference type="Pfam" id="PF00534">
    <property type="entry name" value="Glycos_transf_1"/>
    <property type="match status" value="1"/>
</dbReference>
<dbReference type="RefSeq" id="WP_139687915.1">
    <property type="nucleotide sequence ID" value="NZ_WEHW01000100.1"/>
</dbReference>
<protein>
    <submittedName>
        <fullName evidence="2">Glycosyltransferase family 4 protein</fullName>
    </submittedName>
</protein>
<dbReference type="GO" id="GO:0016757">
    <property type="term" value="F:glycosyltransferase activity"/>
    <property type="evidence" value="ECO:0007669"/>
    <property type="project" value="InterPro"/>
</dbReference>